<dbReference type="InterPro" id="IPR027417">
    <property type="entry name" value="P-loop_NTPase"/>
</dbReference>
<dbReference type="EMBL" id="VEWK01000001">
    <property type="protein sequence ID" value="TNV15219.1"/>
    <property type="molecule type" value="Genomic_DNA"/>
</dbReference>
<comment type="caution">
    <text evidence="3">The sequence shown here is derived from an EMBL/GenBank/DDBJ whole genome shotgun (WGS) entry which is preliminary data.</text>
</comment>
<keyword evidence="3" id="KW-0067">ATP-binding</keyword>
<reference evidence="3 4" key="1">
    <citation type="journal article" date="2011" name="Int. J. Syst. Evol. Microbiol.">
        <title>Ochrobactrum pecoris sp. nov., isolated from farm animals.</title>
        <authorList>
            <person name="Kampfer P."/>
            <person name="Huber B."/>
            <person name="Busse H.J."/>
            <person name="Scholz H.C."/>
            <person name="Tomaso H."/>
            <person name="Hotzel H."/>
            <person name="Melzer F."/>
        </authorList>
    </citation>
    <scope>NUCLEOTIDE SEQUENCE [LARGE SCALE GENOMIC DNA]</scope>
    <source>
        <strain evidence="3 4">08RB2639</strain>
    </source>
</reference>
<dbReference type="AlphaFoldDB" id="A0A5C5CUN8"/>
<accession>A0A5C5CUN8</accession>
<evidence type="ECO:0000259" key="1">
    <source>
        <dbReference type="Pfam" id="PF13401"/>
    </source>
</evidence>
<dbReference type="EMBL" id="JACIEX010000001">
    <property type="protein sequence ID" value="MBB4092360.1"/>
    <property type="molecule type" value="Genomic_DNA"/>
</dbReference>
<evidence type="ECO:0000313" key="2">
    <source>
        <dbReference type="EMBL" id="MBB4092360.1"/>
    </source>
</evidence>
<keyword evidence="5" id="KW-1185">Reference proteome</keyword>
<dbReference type="RefSeq" id="WP_123218523.1">
    <property type="nucleotide sequence ID" value="NZ_JACIEX010000001.1"/>
</dbReference>
<reference evidence="3" key="2">
    <citation type="submission" date="2019-06" db="EMBL/GenBank/DDBJ databases">
        <authorList>
            <person name="Hu M."/>
        </authorList>
    </citation>
    <scope>NUCLEOTIDE SEQUENCE</scope>
    <source>
        <strain evidence="3">08RB2639</strain>
    </source>
</reference>
<dbReference type="Proteomes" id="UP000313390">
    <property type="component" value="Unassembled WGS sequence"/>
</dbReference>
<dbReference type="OrthoDB" id="5288220at2"/>
<dbReference type="GO" id="GO:0005524">
    <property type="term" value="F:ATP binding"/>
    <property type="evidence" value="ECO:0007669"/>
    <property type="project" value="UniProtKB-KW"/>
</dbReference>
<gene>
    <name evidence="3" type="ORF">FIB18_00205</name>
    <name evidence="2" type="ORF">GGQ79_000833</name>
</gene>
<reference evidence="2 5" key="3">
    <citation type="submission" date="2020-08" db="EMBL/GenBank/DDBJ databases">
        <title>Genomic Encyclopedia of Type Strains, Phase IV (KMG-IV): sequencing the most valuable type-strain genomes for metagenomic binning, comparative biology and taxonomic classification.</title>
        <authorList>
            <person name="Goeker M."/>
        </authorList>
    </citation>
    <scope>NUCLEOTIDE SEQUENCE [LARGE SCALE GENOMIC DNA]</scope>
    <source>
        <strain evidence="2 5">DSM 23868</strain>
    </source>
</reference>
<dbReference type="Gene3D" id="3.40.50.300">
    <property type="entry name" value="P-loop containing nucleotide triphosphate hydrolases"/>
    <property type="match status" value="1"/>
</dbReference>
<organism evidence="3 4">
    <name type="scientific">Brucella pecoris</name>
    <dbReference type="NCBI Taxonomy" id="867683"/>
    <lineage>
        <taxon>Bacteria</taxon>
        <taxon>Pseudomonadati</taxon>
        <taxon>Pseudomonadota</taxon>
        <taxon>Alphaproteobacteria</taxon>
        <taxon>Hyphomicrobiales</taxon>
        <taxon>Brucellaceae</taxon>
        <taxon>Brucella/Ochrobactrum group</taxon>
        <taxon>Brucella</taxon>
    </lineage>
</organism>
<dbReference type="InterPro" id="IPR049945">
    <property type="entry name" value="AAA_22"/>
</dbReference>
<evidence type="ECO:0000313" key="5">
    <source>
        <dbReference type="Proteomes" id="UP000553980"/>
    </source>
</evidence>
<evidence type="ECO:0000313" key="4">
    <source>
        <dbReference type="Proteomes" id="UP000313390"/>
    </source>
</evidence>
<dbReference type="SUPFAM" id="SSF52540">
    <property type="entry name" value="P-loop containing nucleoside triphosphate hydrolases"/>
    <property type="match status" value="1"/>
</dbReference>
<protein>
    <submittedName>
        <fullName evidence="2 3">ATP-binding protein</fullName>
    </submittedName>
</protein>
<dbReference type="GO" id="GO:0016887">
    <property type="term" value="F:ATP hydrolysis activity"/>
    <property type="evidence" value="ECO:0007669"/>
    <property type="project" value="InterPro"/>
</dbReference>
<dbReference type="Pfam" id="PF13401">
    <property type="entry name" value="AAA_22"/>
    <property type="match status" value="1"/>
</dbReference>
<proteinExistence type="predicted"/>
<dbReference type="Proteomes" id="UP000553980">
    <property type="component" value="Unassembled WGS sequence"/>
</dbReference>
<name>A0A5C5CUN8_9HYPH</name>
<sequence>MNTDELKELKRHIYSTYLESPRDRKLHNMLQGMVDNVDDHLNGGGGSRQTALFVIGESGSGKSHSLKHHCGRIAEFQPRENEFGETITPFLSIEASSSSTMKGFAITLLSAMGLPANSKQTETQLFSAVKTQLKARGILYLHVDEAQHLIRHDSQKVITEVQDGLKSLMQIPDWPLHTIFSGVPDLAKLLTNDLQLANRSKVIRYVEQSPTDDQQFINDAMTKIAEQMCGLKIADELREADFVGRLCHSAQGGLGKIVETIRAACILTVKNDRTVLENRAFAFVYQESSGCLPEHNIFSAARWSEISPEHVLADLSASNEPKKKGRTKK</sequence>
<keyword evidence="3" id="KW-0547">Nucleotide-binding</keyword>
<evidence type="ECO:0000313" key="3">
    <source>
        <dbReference type="EMBL" id="TNV15219.1"/>
    </source>
</evidence>
<feature type="domain" description="ORC1/DEAH AAA+ ATPase" evidence="1">
    <location>
        <begin position="48"/>
        <end position="190"/>
    </location>
</feature>